<dbReference type="InterPro" id="IPR021109">
    <property type="entry name" value="Peptidase_aspartic_dom_sf"/>
</dbReference>
<comment type="caution">
    <text evidence="2">The sequence shown here is derived from an EMBL/GenBank/DDBJ whole genome shotgun (WGS) entry which is preliminary data.</text>
</comment>
<proteinExistence type="predicted"/>
<feature type="region of interest" description="Disordered" evidence="1">
    <location>
        <begin position="268"/>
        <end position="294"/>
    </location>
</feature>
<dbReference type="Gene3D" id="2.40.70.10">
    <property type="entry name" value="Acid Proteases"/>
    <property type="match status" value="1"/>
</dbReference>
<dbReference type="AlphaFoldDB" id="A0A9Q1BC95"/>
<dbReference type="Proteomes" id="UP001152320">
    <property type="component" value="Chromosome 21"/>
</dbReference>
<dbReference type="EMBL" id="JAIZAY010000021">
    <property type="protein sequence ID" value="KAJ8021335.1"/>
    <property type="molecule type" value="Genomic_DNA"/>
</dbReference>
<evidence type="ECO:0000313" key="3">
    <source>
        <dbReference type="Proteomes" id="UP001152320"/>
    </source>
</evidence>
<reference evidence="2" key="1">
    <citation type="submission" date="2021-10" db="EMBL/GenBank/DDBJ databases">
        <title>Tropical sea cucumber genome reveals ecological adaptation and Cuvierian tubules defense mechanism.</title>
        <authorList>
            <person name="Chen T."/>
        </authorList>
    </citation>
    <scope>NUCLEOTIDE SEQUENCE</scope>
    <source>
        <strain evidence="2">Nanhai2018</strain>
        <tissue evidence="2">Muscle</tissue>
    </source>
</reference>
<accession>A0A9Q1BC95</accession>
<organism evidence="2 3">
    <name type="scientific">Holothuria leucospilota</name>
    <name type="common">Black long sea cucumber</name>
    <name type="synonym">Mertensiothuria leucospilota</name>
    <dbReference type="NCBI Taxonomy" id="206669"/>
    <lineage>
        <taxon>Eukaryota</taxon>
        <taxon>Metazoa</taxon>
        <taxon>Echinodermata</taxon>
        <taxon>Eleutherozoa</taxon>
        <taxon>Echinozoa</taxon>
        <taxon>Holothuroidea</taxon>
        <taxon>Aspidochirotacea</taxon>
        <taxon>Aspidochirotida</taxon>
        <taxon>Holothuriidae</taxon>
        <taxon>Holothuria</taxon>
    </lineage>
</organism>
<dbReference type="OrthoDB" id="6371251at2759"/>
<evidence type="ECO:0000313" key="2">
    <source>
        <dbReference type="EMBL" id="KAJ8021335.1"/>
    </source>
</evidence>
<protein>
    <submittedName>
        <fullName evidence="2">Uncharacterized protein</fullName>
    </submittedName>
</protein>
<gene>
    <name evidence="2" type="ORF">HOLleu_38503</name>
</gene>
<sequence length="304" mass="33782">MADKNSKMRDMGTICLDLDFEGCLLKQDVHVLEANCGAILGLDFMIEHRCNLDLTRGTISVDGFQIRLNQKENAHSLYRLKVTETVSIPSGHEVIVPAELLRHGPGMHVDKCEHLEVGLVSPLLSFYENHAIVVAHALVDASKRVIPLRVFNPTEDSVTLYQDSQPASIDFGVDLIETHREDTLDGESSTIRVVNEEETKPADGVPREDSSGMADHIKELAGRMTGDLSDTQRSKAESLLLEFGDLFKSPKGPIGRTGLVKHKINTGDNIPIKTKPPKNCYSQTGRSREGDREDVAKWRYHSFQ</sequence>
<name>A0A9Q1BC95_HOLLE</name>
<keyword evidence="3" id="KW-1185">Reference proteome</keyword>
<evidence type="ECO:0000256" key="1">
    <source>
        <dbReference type="SAM" id="MobiDB-lite"/>
    </source>
</evidence>